<comment type="caution">
    <text evidence="1">The sequence shown here is derived from an EMBL/GenBank/DDBJ whole genome shotgun (WGS) entry which is preliminary data.</text>
</comment>
<accession>A0A150QH65</accession>
<name>A0A150QH65_SORCE</name>
<proteinExistence type="predicted"/>
<evidence type="ECO:0000313" key="2">
    <source>
        <dbReference type="Proteomes" id="UP000075260"/>
    </source>
</evidence>
<dbReference type="AlphaFoldDB" id="A0A150QH65"/>
<dbReference type="EMBL" id="JEMA01000668">
    <property type="protein sequence ID" value="KYF67299.1"/>
    <property type="molecule type" value="Genomic_DNA"/>
</dbReference>
<reference evidence="1 2" key="1">
    <citation type="submission" date="2014-02" db="EMBL/GenBank/DDBJ databases">
        <title>The small core and large imbalanced accessory genome model reveals a collaborative survival strategy of Sorangium cellulosum strains in nature.</title>
        <authorList>
            <person name="Han K."/>
            <person name="Peng R."/>
            <person name="Blom J."/>
            <person name="Li Y.-Z."/>
        </authorList>
    </citation>
    <scope>NUCLEOTIDE SEQUENCE [LARGE SCALE GENOMIC DNA]</scope>
    <source>
        <strain evidence="1 2">So0008-312</strain>
    </source>
</reference>
<gene>
    <name evidence="1" type="ORF">BE15_38360</name>
</gene>
<organism evidence="1 2">
    <name type="scientific">Sorangium cellulosum</name>
    <name type="common">Polyangium cellulosum</name>
    <dbReference type="NCBI Taxonomy" id="56"/>
    <lineage>
        <taxon>Bacteria</taxon>
        <taxon>Pseudomonadati</taxon>
        <taxon>Myxococcota</taxon>
        <taxon>Polyangia</taxon>
        <taxon>Polyangiales</taxon>
        <taxon>Polyangiaceae</taxon>
        <taxon>Sorangium</taxon>
    </lineage>
</organism>
<sequence>MNAATFRLTALSSITRIFERAELRPSDTGAPRRDLGACARTPAATCSGGSPTSSRRLEWSCARRIGLFSTASTSARLGASRPG</sequence>
<protein>
    <submittedName>
        <fullName evidence="1">Uncharacterized protein</fullName>
    </submittedName>
</protein>
<evidence type="ECO:0000313" key="1">
    <source>
        <dbReference type="EMBL" id="KYF67299.1"/>
    </source>
</evidence>
<dbReference type="Proteomes" id="UP000075260">
    <property type="component" value="Unassembled WGS sequence"/>
</dbReference>